<dbReference type="Gene3D" id="3.30.1340.30">
    <property type="match status" value="1"/>
</dbReference>
<dbReference type="SMART" id="SM00749">
    <property type="entry name" value="BON"/>
    <property type="match status" value="1"/>
</dbReference>
<feature type="signal peptide" evidence="1">
    <location>
        <begin position="1"/>
        <end position="28"/>
    </location>
</feature>
<dbReference type="EMBL" id="QGHC01000010">
    <property type="protein sequence ID" value="PWK84731.1"/>
    <property type="molecule type" value="Genomic_DNA"/>
</dbReference>
<dbReference type="PROSITE" id="PS50914">
    <property type="entry name" value="BON"/>
    <property type="match status" value="1"/>
</dbReference>
<sequence length="123" mass="12204">MPIPIRFRKALPGIALAAFALGAAAAGAQETSAQAQAQSTNQTVPDKAADAWITTKVKSEFATTKGIHATDINVDTTDGVVTLSGGVASSSEKAAAVKVARAVKGVKSVDATGLTVKAAAGTP</sequence>
<dbReference type="InterPro" id="IPR007055">
    <property type="entry name" value="BON_dom"/>
</dbReference>
<feature type="domain" description="BON" evidence="2">
    <location>
        <begin position="49"/>
        <end position="118"/>
    </location>
</feature>
<dbReference type="InterPro" id="IPR051686">
    <property type="entry name" value="Lipoprotein_DolP"/>
</dbReference>
<dbReference type="PANTHER" id="PTHR34606:SF15">
    <property type="entry name" value="BON DOMAIN-CONTAINING PROTEIN"/>
    <property type="match status" value="1"/>
</dbReference>
<evidence type="ECO:0000256" key="1">
    <source>
        <dbReference type="SAM" id="SignalP"/>
    </source>
</evidence>
<evidence type="ECO:0000313" key="3">
    <source>
        <dbReference type="EMBL" id="PWK84731.1"/>
    </source>
</evidence>
<reference evidence="3 4" key="1">
    <citation type="submission" date="2018-05" db="EMBL/GenBank/DDBJ databases">
        <title>Genomic Encyclopedia of Type Strains, Phase IV (KMG-IV): sequencing the most valuable type-strain genomes for metagenomic binning, comparative biology and taxonomic classification.</title>
        <authorList>
            <person name="Goeker M."/>
        </authorList>
    </citation>
    <scope>NUCLEOTIDE SEQUENCE [LARGE SCALE GENOMIC DNA]</scope>
    <source>
        <strain evidence="3 4">DSM 14263</strain>
    </source>
</reference>
<accession>A0A316HWG3</accession>
<evidence type="ECO:0000313" key="4">
    <source>
        <dbReference type="Proteomes" id="UP000245812"/>
    </source>
</evidence>
<organism evidence="3 4">
    <name type="scientific">Fulvimonas soli</name>
    <dbReference type="NCBI Taxonomy" id="155197"/>
    <lineage>
        <taxon>Bacteria</taxon>
        <taxon>Pseudomonadati</taxon>
        <taxon>Pseudomonadota</taxon>
        <taxon>Gammaproteobacteria</taxon>
        <taxon>Lysobacterales</taxon>
        <taxon>Rhodanobacteraceae</taxon>
        <taxon>Fulvimonas</taxon>
    </lineage>
</organism>
<comment type="caution">
    <text evidence="3">The sequence shown here is derived from an EMBL/GenBank/DDBJ whole genome shotgun (WGS) entry which is preliminary data.</text>
</comment>
<dbReference type="PANTHER" id="PTHR34606">
    <property type="entry name" value="BON DOMAIN-CONTAINING PROTEIN"/>
    <property type="match status" value="1"/>
</dbReference>
<dbReference type="OrthoDB" id="8910395at2"/>
<proteinExistence type="predicted"/>
<keyword evidence="4" id="KW-1185">Reference proteome</keyword>
<dbReference type="InterPro" id="IPR014004">
    <property type="entry name" value="Transpt-assoc_nodulatn_dom_bac"/>
</dbReference>
<dbReference type="RefSeq" id="WP_109724299.1">
    <property type="nucleotide sequence ID" value="NZ_MSZV01000077.1"/>
</dbReference>
<evidence type="ECO:0000259" key="2">
    <source>
        <dbReference type="PROSITE" id="PS50914"/>
    </source>
</evidence>
<dbReference type="Pfam" id="PF04972">
    <property type="entry name" value="BON"/>
    <property type="match status" value="1"/>
</dbReference>
<gene>
    <name evidence="3" type="ORF">C7456_11032</name>
</gene>
<dbReference type="AlphaFoldDB" id="A0A316HWG3"/>
<protein>
    <submittedName>
        <fullName evidence="3">Hyperosmotically inducible protein</fullName>
    </submittedName>
</protein>
<keyword evidence="1" id="KW-0732">Signal</keyword>
<name>A0A316HWG3_9GAMM</name>
<dbReference type="Proteomes" id="UP000245812">
    <property type="component" value="Unassembled WGS sequence"/>
</dbReference>
<feature type="chain" id="PRO_5016352367" evidence="1">
    <location>
        <begin position="29"/>
        <end position="123"/>
    </location>
</feature>